<evidence type="ECO:0000313" key="2">
    <source>
        <dbReference type="Proteomes" id="UP000002028"/>
    </source>
</evidence>
<dbReference type="EMBL" id="CP001777">
    <property type="protein sequence ID" value="ADB43006.1"/>
    <property type="molecule type" value="Genomic_DNA"/>
</dbReference>
<accession>D2QW24</accession>
<dbReference type="KEGG" id="sli:Slin_7063"/>
<dbReference type="AlphaFoldDB" id="D2QW24"/>
<gene>
    <name evidence="1" type="ordered locus">Slin_7063</name>
</gene>
<protein>
    <submittedName>
        <fullName evidence="1">Uncharacterized protein</fullName>
    </submittedName>
</protein>
<name>D2QW24_SPILD</name>
<keyword evidence="1" id="KW-0614">Plasmid</keyword>
<organism evidence="1 2">
    <name type="scientific">Spirosoma linguale (strain ATCC 33905 / DSM 74 / LMG 10896 / Claus 1)</name>
    <dbReference type="NCBI Taxonomy" id="504472"/>
    <lineage>
        <taxon>Bacteria</taxon>
        <taxon>Pseudomonadati</taxon>
        <taxon>Bacteroidota</taxon>
        <taxon>Cytophagia</taxon>
        <taxon>Cytophagales</taxon>
        <taxon>Cytophagaceae</taxon>
        <taxon>Spirosoma</taxon>
    </lineage>
</organism>
<geneLocation type="plasmid" evidence="1 2">
    <name>pSLIN08</name>
</geneLocation>
<keyword evidence="2" id="KW-1185">Reference proteome</keyword>
<sequence length="143" mass="16061">MHFSIVNKLASPLNTLVVLFFRRLTSIGLRLQRRLTRWSTITYTLNYLETGRVATTFPVEGLTATVAIAQRNNRIRLTIQVKGQPMIDRPITLYRKILSQDLSGLYESADSTTLIGVIDSSLLQIETTDPDDATAIIVRATRP</sequence>
<dbReference type="Proteomes" id="UP000002028">
    <property type="component" value="Plasmid pSLIN08"/>
</dbReference>
<reference evidence="1 2" key="1">
    <citation type="journal article" date="2010" name="Stand. Genomic Sci.">
        <title>Complete genome sequence of Spirosoma linguale type strain (1).</title>
        <authorList>
            <person name="Lail K."/>
            <person name="Sikorski J."/>
            <person name="Saunders E."/>
            <person name="Lapidus A."/>
            <person name="Glavina Del Rio T."/>
            <person name="Copeland A."/>
            <person name="Tice H."/>
            <person name="Cheng J.-F."/>
            <person name="Lucas S."/>
            <person name="Nolan M."/>
            <person name="Bruce D."/>
            <person name="Goodwin L."/>
            <person name="Pitluck S."/>
            <person name="Ivanova N."/>
            <person name="Mavromatis K."/>
            <person name="Ovchinnikova G."/>
            <person name="Pati A."/>
            <person name="Chen A."/>
            <person name="Palaniappan K."/>
            <person name="Land M."/>
            <person name="Hauser L."/>
            <person name="Chang Y.-J."/>
            <person name="Jeffries C.D."/>
            <person name="Chain P."/>
            <person name="Brettin T."/>
            <person name="Detter J.C."/>
            <person name="Schuetze A."/>
            <person name="Rohde M."/>
            <person name="Tindall B.J."/>
            <person name="Goeker M."/>
            <person name="Bristow J."/>
            <person name="Eisen J.A."/>
            <person name="Markowitz V."/>
            <person name="Hugenholtz P."/>
            <person name="Kyrpides N.C."/>
            <person name="Klenk H.-P."/>
            <person name="Chen F."/>
        </authorList>
    </citation>
    <scope>NUCLEOTIDE SEQUENCE [LARGE SCALE GENOMIC DNA]</scope>
    <source>
        <strain evidence="2">ATCC 33905 / DSM 74 / LMG 10896 / Claus 1</strain>
    </source>
</reference>
<proteinExistence type="predicted"/>
<evidence type="ECO:0000313" key="1">
    <source>
        <dbReference type="EMBL" id="ADB43006.1"/>
    </source>
</evidence>
<dbReference type="HOGENOM" id="CLU_1804977_0_0_10"/>